<keyword evidence="3" id="KW-1185">Reference proteome</keyword>
<name>A0A8B8B1F8_CRAVI</name>
<evidence type="ECO:0000313" key="5">
    <source>
        <dbReference type="RefSeq" id="XP_022297245.1"/>
    </source>
</evidence>
<protein>
    <submittedName>
        <fullName evidence="4 5">Probable transcription-associated protein 1</fullName>
    </submittedName>
</protein>
<keyword evidence="2" id="KW-0812">Transmembrane</keyword>
<feature type="region of interest" description="Disordered" evidence="1">
    <location>
        <begin position="179"/>
        <end position="238"/>
    </location>
</feature>
<keyword evidence="2" id="KW-0472">Membrane</keyword>
<feature type="transmembrane region" description="Helical" evidence="2">
    <location>
        <begin position="249"/>
        <end position="270"/>
    </location>
</feature>
<dbReference type="RefSeq" id="XP_022297243.1">
    <property type="nucleotide sequence ID" value="XM_022441535.1"/>
</dbReference>
<sequence length="419" mass="46491">MCNYTCDNDTMLLKECGGKWAFNVYLTDKTITLVDNDTNCLSLECGGGKLFRKFSCNEPALPNCKKGTSGTSMQNFPWRGSLDHCKNDSMSYLTGNISLSNLTQACEDAKQNDSTPRWVGVVKDIYVNYDEGQHIQSDDYHFFNKCQFCNSTNNCKYMSCSQSLAQNIVCSEDVFTPPPPTKTTTAPPPPPTTTTTTTAPPPTTATTTTATTRPTTTGSAAVTTKTTTSSINASENTANEFEESPVIQIVIPIVLVLLLSGCAFAIIIYIRKKKLVKEKDTADRNGTATKETKCYSNIENNSTENNINKSYFVLQKTNPSYELADNIIPESKIENPYNDAEDGTYDHLHDKDARKESAPDDTYNHASSVMSPDMSDYDVAHHKQVHEEDTTYDHTSPAENSYGHFDRSQTQETDYSELF</sequence>
<dbReference type="RefSeq" id="XP_022297247.1">
    <property type="nucleotide sequence ID" value="XM_022441539.1"/>
</dbReference>
<feature type="compositionally biased region" description="Polar residues" evidence="1">
    <location>
        <begin position="229"/>
        <end position="238"/>
    </location>
</feature>
<dbReference type="Proteomes" id="UP000694844">
    <property type="component" value="Chromosome 8"/>
</dbReference>
<accession>A0A8B8B1F8</accession>
<feature type="compositionally biased region" description="Pro residues" evidence="1">
    <location>
        <begin position="179"/>
        <end position="192"/>
    </location>
</feature>
<gene>
    <name evidence="4 5 6 7" type="primary">LOC111106740</name>
</gene>
<dbReference type="AlphaFoldDB" id="A0A8B8B1F8"/>
<dbReference type="OrthoDB" id="6156215at2759"/>
<organism evidence="3 5">
    <name type="scientific">Crassostrea virginica</name>
    <name type="common">Eastern oyster</name>
    <dbReference type="NCBI Taxonomy" id="6565"/>
    <lineage>
        <taxon>Eukaryota</taxon>
        <taxon>Metazoa</taxon>
        <taxon>Spiralia</taxon>
        <taxon>Lophotrochozoa</taxon>
        <taxon>Mollusca</taxon>
        <taxon>Bivalvia</taxon>
        <taxon>Autobranchia</taxon>
        <taxon>Pteriomorphia</taxon>
        <taxon>Ostreida</taxon>
        <taxon>Ostreoidea</taxon>
        <taxon>Ostreidae</taxon>
        <taxon>Crassostrea</taxon>
    </lineage>
</organism>
<dbReference type="RefSeq" id="XP_022297246.1">
    <property type="nucleotide sequence ID" value="XM_022441538.1"/>
</dbReference>
<keyword evidence="2" id="KW-1133">Transmembrane helix</keyword>
<dbReference type="GeneID" id="111106740"/>
<evidence type="ECO:0000313" key="4">
    <source>
        <dbReference type="RefSeq" id="XP_022297243.1"/>
    </source>
</evidence>
<evidence type="ECO:0000313" key="6">
    <source>
        <dbReference type="RefSeq" id="XP_022297246.1"/>
    </source>
</evidence>
<evidence type="ECO:0000256" key="1">
    <source>
        <dbReference type="SAM" id="MobiDB-lite"/>
    </source>
</evidence>
<dbReference type="KEGG" id="cvn:111106740"/>
<evidence type="ECO:0000256" key="2">
    <source>
        <dbReference type="SAM" id="Phobius"/>
    </source>
</evidence>
<feature type="region of interest" description="Disordered" evidence="1">
    <location>
        <begin position="352"/>
        <end position="419"/>
    </location>
</feature>
<proteinExistence type="predicted"/>
<feature type="compositionally biased region" description="Basic and acidic residues" evidence="1">
    <location>
        <begin position="378"/>
        <end position="392"/>
    </location>
</feature>
<feature type="compositionally biased region" description="Low complexity" evidence="1">
    <location>
        <begin position="193"/>
        <end position="228"/>
    </location>
</feature>
<evidence type="ECO:0000313" key="3">
    <source>
        <dbReference type="Proteomes" id="UP000694844"/>
    </source>
</evidence>
<dbReference type="RefSeq" id="XP_022297245.1">
    <property type="nucleotide sequence ID" value="XM_022441537.1"/>
</dbReference>
<evidence type="ECO:0000313" key="7">
    <source>
        <dbReference type="RefSeq" id="XP_022297247.1"/>
    </source>
</evidence>
<reference evidence="4 5" key="1">
    <citation type="submission" date="2025-04" db="UniProtKB">
        <authorList>
            <consortium name="RefSeq"/>
        </authorList>
    </citation>
    <scope>IDENTIFICATION</scope>
    <source>
        <tissue evidence="4 5">Whole sample</tissue>
    </source>
</reference>